<accession>A0A7C3SR57</accession>
<sequence>MNILKIMEETFEESMEKIKVRKISSITAKVFDIIHSRWPTNPLEVASILGDKGKEKTLSAKYLYHFRKLKKMGLIDIKKVGNTYIAWPTEIEKLRVIHELLKGV</sequence>
<evidence type="ECO:0008006" key="2">
    <source>
        <dbReference type="Google" id="ProtNLM"/>
    </source>
</evidence>
<organism evidence="1">
    <name type="scientific">Dictyoglomus turgidum</name>
    <dbReference type="NCBI Taxonomy" id="513050"/>
    <lineage>
        <taxon>Bacteria</taxon>
        <taxon>Pseudomonadati</taxon>
        <taxon>Dictyoglomota</taxon>
        <taxon>Dictyoglomia</taxon>
        <taxon>Dictyoglomales</taxon>
        <taxon>Dictyoglomaceae</taxon>
        <taxon>Dictyoglomus</taxon>
    </lineage>
</organism>
<dbReference type="AlphaFoldDB" id="A0A7C3SR57"/>
<evidence type="ECO:0000313" key="1">
    <source>
        <dbReference type="EMBL" id="HGB31202.1"/>
    </source>
</evidence>
<proteinExistence type="predicted"/>
<reference evidence="1" key="1">
    <citation type="journal article" date="2020" name="mSystems">
        <title>Genome- and Community-Level Interaction Insights into Carbon Utilization and Element Cycling Functions of Hydrothermarchaeota in Hydrothermal Sediment.</title>
        <authorList>
            <person name="Zhou Z."/>
            <person name="Liu Y."/>
            <person name="Xu W."/>
            <person name="Pan J."/>
            <person name="Luo Z.H."/>
            <person name="Li M."/>
        </authorList>
    </citation>
    <scope>NUCLEOTIDE SEQUENCE [LARGE SCALE GENOMIC DNA]</scope>
    <source>
        <strain evidence="1">SpSt-751</strain>
    </source>
</reference>
<protein>
    <recommendedName>
        <fullName evidence="2">ArsR family transcriptional regulator</fullName>
    </recommendedName>
</protein>
<gene>
    <name evidence="1" type="ORF">ENV35_04930</name>
</gene>
<name>A0A7C3SR57_9BACT</name>
<dbReference type="EMBL" id="DTGA01000112">
    <property type="protein sequence ID" value="HGB31202.1"/>
    <property type="molecule type" value="Genomic_DNA"/>
</dbReference>
<comment type="caution">
    <text evidence="1">The sequence shown here is derived from an EMBL/GenBank/DDBJ whole genome shotgun (WGS) entry which is preliminary data.</text>
</comment>